<organism evidence="18 19">
    <name type="scientific">Hymenobacter chitinivorans DSM 11115</name>
    <dbReference type="NCBI Taxonomy" id="1121954"/>
    <lineage>
        <taxon>Bacteria</taxon>
        <taxon>Pseudomonadati</taxon>
        <taxon>Bacteroidota</taxon>
        <taxon>Cytophagia</taxon>
        <taxon>Cytophagales</taxon>
        <taxon>Hymenobacteraceae</taxon>
        <taxon>Hymenobacter</taxon>
    </lineage>
</organism>
<dbReference type="FunFam" id="3.50.30.80:FF:000001">
    <property type="entry name" value="Dihydroxy-acid dehydratase"/>
    <property type="match status" value="1"/>
</dbReference>
<dbReference type="SUPFAM" id="SSF143975">
    <property type="entry name" value="IlvD/EDD N-terminal domain-like"/>
    <property type="match status" value="1"/>
</dbReference>
<evidence type="ECO:0000256" key="11">
    <source>
        <dbReference type="ARBA" id="ARBA00029304"/>
    </source>
</evidence>
<evidence type="ECO:0000256" key="12">
    <source>
        <dbReference type="ARBA" id="ARBA00029436"/>
    </source>
</evidence>
<proteinExistence type="inferred from homology"/>
<keyword evidence="5 15" id="KW-0479">Metal-binding</keyword>
<evidence type="ECO:0000256" key="2">
    <source>
        <dbReference type="ARBA" id="ARBA00006486"/>
    </source>
</evidence>
<keyword evidence="8 15" id="KW-0411">Iron-sulfur</keyword>
<dbReference type="OrthoDB" id="9807077at2"/>
<evidence type="ECO:0000259" key="16">
    <source>
        <dbReference type="Pfam" id="PF00920"/>
    </source>
</evidence>
<evidence type="ECO:0000259" key="17">
    <source>
        <dbReference type="Pfam" id="PF24877"/>
    </source>
</evidence>
<evidence type="ECO:0000313" key="19">
    <source>
        <dbReference type="Proteomes" id="UP000228535"/>
    </source>
</evidence>
<dbReference type="PROSITE" id="PS00887">
    <property type="entry name" value="ILVD_EDD_2"/>
    <property type="match status" value="1"/>
</dbReference>
<gene>
    <name evidence="15" type="primary">ilvD</name>
    <name evidence="18" type="ORF">CLV45_3249</name>
</gene>
<comment type="cofactor">
    <cofactor evidence="1 15">
        <name>Mg(2+)</name>
        <dbReference type="ChEBI" id="CHEBI:18420"/>
    </cofactor>
</comment>
<comment type="caution">
    <text evidence="15">Lacks conserved residue(s) required for the propagation of feature annotation.</text>
</comment>
<dbReference type="HAMAP" id="MF_00012">
    <property type="entry name" value="IlvD"/>
    <property type="match status" value="1"/>
</dbReference>
<dbReference type="GO" id="GO:0009099">
    <property type="term" value="P:L-valine biosynthetic process"/>
    <property type="evidence" value="ECO:0007669"/>
    <property type="project" value="UniProtKB-UniRule"/>
</dbReference>
<comment type="catalytic activity">
    <reaction evidence="15">
        <text>(2R,3R)-2,3-dihydroxy-3-methylpentanoate = (S)-3-methyl-2-oxopentanoate + H2O</text>
        <dbReference type="Rhea" id="RHEA:27694"/>
        <dbReference type="ChEBI" id="CHEBI:15377"/>
        <dbReference type="ChEBI" id="CHEBI:35146"/>
        <dbReference type="ChEBI" id="CHEBI:49258"/>
        <dbReference type="EC" id="4.2.1.9"/>
    </reaction>
</comment>
<dbReference type="SUPFAM" id="SSF52016">
    <property type="entry name" value="LeuD/IlvD-like"/>
    <property type="match status" value="1"/>
</dbReference>
<evidence type="ECO:0000256" key="15">
    <source>
        <dbReference type="HAMAP-Rule" id="MF_00012"/>
    </source>
</evidence>
<evidence type="ECO:0000256" key="7">
    <source>
        <dbReference type="ARBA" id="ARBA00023004"/>
    </source>
</evidence>
<comment type="catalytic activity">
    <reaction evidence="11">
        <text>(2R)-2,3-dihydroxy-3-methylbutanoate = 3-methyl-2-oxobutanoate + H2O</text>
        <dbReference type="Rhea" id="RHEA:24809"/>
        <dbReference type="ChEBI" id="CHEBI:11851"/>
        <dbReference type="ChEBI" id="CHEBI:15377"/>
        <dbReference type="ChEBI" id="CHEBI:49072"/>
        <dbReference type="EC" id="4.2.1.9"/>
    </reaction>
    <physiologicalReaction direction="left-to-right" evidence="11">
        <dbReference type="Rhea" id="RHEA:24810"/>
    </physiologicalReaction>
</comment>
<dbReference type="InterPro" id="IPR000581">
    <property type="entry name" value="ILV_EDD_N"/>
</dbReference>
<comment type="function">
    <text evidence="15">Functions in the biosynthesis of branched-chain amino acids. Catalyzes the dehydration of (2R,3R)-2,3-dihydroxy-3-methylpentanoate (2,3-dihydroxy-3-methylvalerate) into 2-oxo-3-methylpentanoate (2-oxo-3-methylvalerate) and of (2R)-2,3-dihydroxy-3-methylbutanoate (2,3-dihydroxyisovalerate) into 2-oxo-3-methylbutanoate (2-oxoisovalerate), the penultimate precursor to L-isoleucine and L-valine, respectively.</text>
</comment>
<evidence type="ECO:0000313" key="18">
    <source>
        <dbReference type="EMBL" id="PJJ54903.1"/>
    </source>
</evidence>
<feature type="domain" description="Dihydroxy-acid/6-phosphogluconate dehydratase C-terminal" evidence="17">
    <location>
        <begin position="363"/>
        <end position="549"/>
    </location>
</feature>
<dbReference type="Gene3D" id="3.50.30.80">
    <property type="entry name" value="IlvD/EDD C-terminal domain-like"/>
    <property type="match status" value="1"/>
</dbReference>
<evidence type="ECO:0000256" key="10">
    <source>
        <dbReference type="ARBA" id="ARBA00023304"/>
    </source>
</evidence>
<dbReference type="InterPro" id="IPR050165">
    <property type="entry name" value="DHAD_IlvD/Edd"/>
</dbReference>
<dbReference type="GO" id="GO:0004160">
    <property type="term" value="F:dihydroxy-acid dehydratase activity"/>
    <property type="evidence" value="ECO:0007669"/>
    <property type="project" value="UniProtKB-UniRule"/>
</dbReference>
<dbReference type="Pfam" id="PF24877">
    <property type="entry name" value="ILV_EDD_C"/>
    <property type="match status" value="1"/>
</dbReference>
<protein>
    <recommendedName>
        <fullName evidence="14 15">Dihydroxy-acid dehydratase</fullName>
        <shortName evidence="15">DAD</shortName>
        <ecNumber evidence="14 15">4.2.1.9</ecNumber>
    </recommendedName>
</protein>
<keyword evidence="7 15" id="KW-0408">Iron</keyword>
<evidence type="ECO:0000256" key="4">
    <source>
        <dbReference type="ARBA" id="ARBA00022714"/>
    </source>
</evidence>
<dbReference type="PANTHER" id="PTHR21000:SF5">
    <property type="entry name" value="DIHYDROXY-ACID DEHYDRATASE, MITOCHONDRIAL"/>
    <property type="match status" value="1"/>
</dbReference>
<comment type="similarity">
    <text evidence="2 15">Belongs to the IlvD/Edd family.</text>
</comment>
<dbReference type="Pfam" id="PF00920">
    <property type="entry name" value="ILVD_EDD_N"/>
    <property type="match status" value="1"/>
</dbReference>
<dbReference type="AlphaFoldDB" id="A0A2M9BAD7"/>
<comment type="pathway">
    <text evidence="13 15">Amino-acid biosynthesis; L-isoleucine biosynthesis; L-isoleucine from 2-oxobutanoate: step 3/4.</text>
</comment>
<dbReference type="InterPro" id="IPR056740">
    <property type="entry name" value="ILV_EDD_C"/>
</dbReference>
<dbReference type="InterPro" id="IPR042096">
    <property type="entry name" value="Dihydro-acid_dehy_C"/>
</dbReference>
<keyword evidence="6 15" id="KW-0460">Magnesium</keyword>
<reference evidence="18 19" key="1">
    <citation type="submission" date="2017-11" db="EMBL/GenBank/DDBJ databases">
        <title>Genomic Encyclopedia of Archaeal and Bacterial Type Strains, Phase II (KMG-II): From Individual Species to Whole Genera.</title>
        <authorList>
            <person name="Goeker M."/>
        </authorList>
    </citation>
    <scope>NUCLEOTIDE SEQUENCE [LARGE SCALE GENOMIC DNA]</scope>
    <source>
        <strain evidence="18 19">DSM 11115</strain>
    </source>
</reference>
<evidence type="ECO:0000256" key="8">
    <source>
        <dbReference type="ARBA" id="ARBA00023014"/>
    </source>
</evidence>
<dbReference type="RefSeq" id="WP_100337500.1">
    <property type="nucleotide sequence ID" value="NZ_PGFA01000002.1"/>
</dbReference>
<dbReference type="NCBIfam" id="TIGR00110">
    <property type="entry name" value="ilvD"/>
    <property type="match status" value="1"/>
</dbReference>
<evidence type="ECO:0000256" key="14">
    <source>
        <dbReference type="ARBA" id="ARBA00029490"/>
    </source>
</evidence>
<evidence type="ECO:0000256" key="9">
    <source>
        <dbReference type="ARBA" id="ARBA00023239"/>
    </source>
</evidence>
<keyword evidence="9 15" id="KW-0456">Lyase</keyword>
<comment type="pathway">
    <text evidence="12 15">Amino-acid biosynthesis; L-valine biosynthesis; L-valine from pyruvate: step 3/4.</text>
</comment>
<evidence type="ECO:0000256" key="13">
    <source>
        <dbReference type="ARBA" id="ARBA00029437"/>
    </source>
</evidence>
<dbReference type="Proteomes" id="UP000228535">
    <property type="component" value="Unassembled WGS sequence"/>
</dbReference>
<dbReference type="InterPro" id="IPR037237">
    <property type="entry name" value="IlvD/EDD_N"/>
</dbReference>
<keyword evidence="3 15" id="KW-0028">Amino-acid biosynthesis</keyword>
<dbReference type="GO" id="GO:0000287">
    <property type="term" value="F:magnesium ion binding"/>
    <property type="evidence" value="ECO:0007669"/>
    <property type="project" value="UniProtKB-UniRule"/>
</dbReference>
<feature type="domain" description="Dihydroxy-acid/6-phosphogluconate dehydratase N-terminal" evidence="16">
    <location>
        <begin position="33"/>
        <end position="350"/>
    </location>
</feature>
<keyword evidence="19" id="KW-1185">Reference proteome</keyword>
<dbReference type="InterPro" id="IPR020558">
    <property type="entry name" value="DiOHA_6PGluconate_deHydtase_CS"/>
</dbReference>
<dbReference type="UniPathway" id="UPA00049">
    <property type="reaction ID" value="UER00061"/>
</dbReference>
<dbReference type="PANTHER" id="PTHR21000">
    <property type="entry name" value="DIHYDROXY-ACID DEHYDRATASE DAD"/>
    <property type="match status" value="1"/>
</dbReference>
<accession>A0A2M9BAD7</accession>
<evidence type="ECO:0000256" key="3">
    <source>
        <dbReference type="ARBA" id="ARBA00022605"/>
    </source>
</evidence>
<feature type="binding site" evidence="15">
    <location>
        <position position="48"/>
    </location>
    <ligand>
        <name>[2Fe-2S] cluster</name>
        <dbReference type="ChEBI" id="CHEBI:190135"/>
    </ligand>
</feature>
<comment type="cofactor">
    <cofactor evidence="15">
        <name>[2Fe-2S] cluster</name>
        <dbReference type="ChEBI" id="CHEBI:190135"/>
    </cofactor>
    <text evidence="15">Binds 1 [2Fe-2S] cluster per subunit. This cluster acts as a Lewis acid cofactor.</text>
</comment>
<dbReference type="NCBIfam" id="NF002068">
    <property type="entry name" value="PRK00911.1"/>
    <property type="match status" value="1"/>
</dbReference>
<dbReference type="EMBL" id="PGFA01000002">
    <property type="protein sequence ID" value="PJJ54903.1"/>
    <property type="molecule type" value="Genomic_DNA"/>
</dbReference>
<evidence type="ECO:0000256" key="1">
    <source>
        <dbReference type="ARBA" id="ARBA00001946"/>
    </source>
</evidence>
<feature type="binding site" evidence="15">
    <location>
        <position position="442"/>
    </location>
    <ligand>
        <name>Mg(2+)</name>
        <dbReference type="ChEBI" id="CHEBI:18420"/>
    </ligand>
</feature>
<dbReference type="EC" id="4.2.1.9" evidence="14 15"/>
<feature type="binding site" description="via carbamate group" evidence="15">
    <location>
        <position position="123"/>
    </location>
    <ligand>
        <name>Mg(2+)</name>
        <dbReference type="ChEBI" id="CHEBI:18420"/>
    </ligand>
</feature>
<dbReference type="GO" id="GO:0051537">
    <property type="term" value="F:2 iron, 2 sulfur cluster binding"/>
    <property type="evidence" value="ECO:0007669"/>
    <property type="project" value="UniProtKB-UniRule"/>
</dbReference>
<evidence type="ECO:0000256" key="5">
    <source>
        <dbReference type="ARBA" id="ARBA00022723"/>
    </source>
</evidence>
<dbReference type="InterPro" id="IPR004404">
    <property type="entry name" value="DihydroxyA_deHydtase"/>
</dbReference>
<sequence>MNKYSRIYTQDDSLPASQAMLIGSGLSEADLRKPFVGICSTGFDGNTCNMHLNGLADHVKAGVQTAGLVGLRFNTIGVSDGITNGTPGMRYSLVSREIIADSIEAMAGAHNYDALACVVGCDKNMPGSLMALARLNRPGLMVYGGTIKGGSFKGQQLNIVSCFEAYGKKLQNNISDEDYRGIIQHACPGPGACGGMYTANTMASAAEVLGMSVPFSSSAPAVSEQKRQECLRTGEYLLRLLEMDLKPRDIMVREAFENAMVLITALGGSTNAVIHLLAIADAAGVKLTLQDFQNVSNRVPMLADLKPSGKYLMEDLSALGGVPAVMKTLLNEGLLTGNLPTVTGKTLAENLAGIAALGEEQDLLRPFSNPIKADGHIQILYGNLAPEGAVAKITGKEGTRFEGPASVFDSEEELNEGLKGIEPGQVVIIRYVGPKGGPGMPEMLKPTSAIIGAGLGDKVALVTDGRFSGGTHGFVIGHVSPEAYDGGPIALVRNGDQVVLDAANNTMNILVDEVELAARRAQWTPPAVNAPRGVLRKYIRTVGSASTGCITDS</sequence>
<comment type="caution">
    <text evidence="18">The sequence shown here is derived from an EMBL/GenBank/DDBJ whole genome shotgun (WGS) entry which is preliminary data.</text>
</comment>
<evidence type="ECO:0000256" key="6">
    <source>
        <dbReference type="ARBA" id="ARBA00022842"/>
    </source>
</evidence>
<keyword evidence="10 15" id="KW-0100">Branched-chain amino acid biosynthesis</keyword>
<dbReference type="PROSITE" id="PS00886">
    <property type="entry name" value="ILVD_EDD_1"/>
    <property type="match status" value="1"/>
</dbReference>
<keyword evidence="4 15" id="KW-0001">2Fe-2S</keyword>
<feature type="modified residue" description="N6-carboxylysine" evidence="15">
    <location>
        <position position="123"/>
    </location>
</feature>
<feature type="binding site" evidence="15">
    <location>
        <position position="80"/>
    </location>
    <ligand>
        <name>Mg(2+)</name>
        <dbReference type="ChEBI" id="CHEBI:18420"/>
    </ligand>
</feature>
<dbReference type="UniPathway" id="UPA00047">
    <property type="reaction ID" value="UER00057"/>
</dbReference>
<feature type="binding site" evidence="15">
    <location>
        <position position="122"/>
    </location>
    <ligand>
        <name>Mg(2+)</name>
        <dbReference type="ChEBI" id="CHEBI:18420"/>
    </ligand>
</feature>
<comment type="subunit">
    <text evidence="15">Homodimer.</text>
</comment>
<feature type="active site" description="Proton acceptor" evidence="15">
    <location>
        <position position="468"/>
    </location>
</feature>
<name>A0A2M9BAD7_9BACT</name>
<dbReference type="GO" id="GO:0009097">
    <property type="term" value="P:isoleucine biosynthetic process"/>
    <property type="evidence" value="ECO:0007669"/>
    <property type="project" value="UniProtKB-UniRule"/>
</dbReference>